<evidence type="ECO:0000313" key="5">
    <source>
        <dbReference type="Proteomes" id="UP000694565"/>
    </source>
</evidence>
<keyword evidence="5" id="KW-1185">Reference proteome</keyword>
<keyword evidence="3" id="KW-0732">Signal</keyword>
<feature type="compositionally biased region" description="Polar residues" evidence="1">
    <location>
        <begin position="94"/>
        <end position="107"/>
    </location>
</feature>
<sequence>MDTIFATLACCLLLIPFAVAQTQEEQSTVGPTIPSPDINTTHTTATTLPSANSTGHIAVITNSTESTTPFTATTQKNNETSADATAATSESTSRLQTSQSTANVTPQTNGTSPTTATHGTPTATALTTTQTTVGYISTALTFVSFFFSLALQDLRLNISEKNMTIVFSVVLGVFAVAVVVFMLHKCKHKIQYLHQPLNNTGDAGKVFPFVMHSVHIRSYDDTLVISGGLYDGHPIYDNVPTAPEDQSQFRLHPTSISHSFHRS</sequence>
<dbReference type="Proteomes" id="UP000694565">
    <property type="component" value="Unplaced"/>
</dbReference>
<dbReference type="GeneTree" id="ENSGT00970000193581"/>
<reference evidence="4" key="2">
    <citation type="submission" date="2025-09" db="UniProtKB">
        <authorList>
            <consortium name="Ensembl"/>
        </authorList>
    </citation>
    <scope>IDENTIFICATION</scope>
</reference>
<dbReference type="Ensembl" id="ENSCLMT00005036897.1">
    <property type="protein sequence ID" value="ENSCLMP00005035471.1"/>
    <property type="gene ID" value="ENSCLMG00005016918.1"/>
</dbReference>
<accession>A0A8C3G597</accession>
<evidence type="ECO:0000256" key="2">
    <source>
        <dbReference type="SAM" id="Phobius"/>
    </source>
</evidence>
<feature type="compositionally biased region" description="Low complexity" evidence="1">
    <location>
        <begin position="108"/>
        <end position="123"/>
    </location>
</feature>
<evidence type="ECO:0000256" key="1">
    <source>
        <dbReference type="SAM" id="MobiDB-lite"/>
    </source>
</evidence>
<dbReference type="AlphaFoldDB" id="A0A8C3G597"/>
<keyword evidence="2" id="KW-1133">Transmembrane helix</keyword>
<protein>
    <submittedName>
        <fullName evidence="4">Uncharacterized protein</fullName>
    </submittedName>
</protein>
<feature type="region of interest" description="Disordered" evidence="1">
    <location>
        <begin position="28"/>
        <end position="123"/>
    </location>
</feature>
<evidence type="ECO:0000313" key="4">
    <source>
        <dbReference type="Ensembl" id="ENSCLMP00005035471.1"/>
    </source>
</evidence>
<feature type="transmembrane region" description="Helical" evidence="2">
    <location>
        <begin position="163"/>
        <end position="183"/>
    </location>
</feature>
<keyword evidence="2" id="KW-0812">Transmembrane</keyword>
<evidence type="ECO:0000256" key="3">
    <source>
        <dbReference type="SAM" id="SignalP"/>
    </source>
</evidence>
<organism evidence="4 5">
    <name type="scientific">Cyclopterus lumpus</name>
    <name type="common">Lumpsucker</name>
    <dbReference type="NCBI Taxonomy" id="8103"/>
    <lineage>
        <taxon>Eukaryota</taxon>
        <taxon>Metazoa</taxon>
        <taxon>Chordata</taxon>
        <taxon>Craniata</taxon>
        <taxon>Vertebrata</taxon>
        <taxon>Euteleostomi</taxon>
        <taxon>Actinopterygii</taxon>
        <taxon>Neopterygii</taxon>
        <taxon>Teleostei</taxon>
        <taxon>Neoteleostei</taxon>
        <taxon>Acanthomorphata</taxon>
        <taxon>Eupercaria</taxon>
        <taxon>Perciformes</taxon>
        <taxon>Cottioidei</taxon>
        <taxon>Cottales</taxon>
        <taxon>Cyclopteridae</taxon>
        <taxon>Cyclopterus</taxon>
    </lineage>
</organism>
<feature type="compositionally biased region" description="Low complexity" evidence="1">
    <location>
        <begin position="61"/>
        <end position="93"/>
    </location>
</feature>
<reference evidence="4" key="1">
    <citation type="submission" date="2025-08" db="UniProtKB">
        <authorList>
            <consortium name="Ensembl"/>
        </authorList>
    </citation>
    <scope>IDENTIFICATION</scope>
</reference>
<feature type="chain" id="PRO_5034665198" evidence="3">
    <location>
        <begin position="21"/>
        <end position="263"/>
    </location>
</feature>
<feature type="signal peptide" evidence="3">
    <location>
        <begin position="1"/>
        <end position="20"/>
    </location>
</feature>
<proteinExistence type="predicted"/>
<keyword evidence="2" id="KW-0472">Membrane</keyword>
<name>A0A8C3G597_CYCLU</name>
<feature type="transmembrane region" description="Helical" evidence="2">
    <location>
        <begin position="133"/>
        <end position="151"/>
    </location>
</feature>